<feature type="domain" description="XdhC- CoxI" evidence="1">
    <location>
        <begin position="12"/>
        <end position="70"/>
    </location>
</feature>
<dbReference type="Pfam" id="PF13478">
    <property type="entry name" value="XdhC_C"/>
    <property type="match status" value="1"/>
</dbReference>
<evidence type="ECO:0000313" key="3">
    <source>
        <dbReference type="EMBL" id="QGY41491.1"/>
    </source>
</evidence>
<evidence type="ECO:0000259" key="1">
    <source>
        <dbReference type="Pfam" id="PF02625"/>
    </source>
</evidence>
<dbReference type="Pfam" id="PF02625">
    <property type="entry name" value="XdhC_CoxI"/>
    <property type="match status" value="1"/>
</dbReference>
<dbReference type="PANTHER" id="PTHR30388:SF6">
    <property type="entry name" value="XANTHINE DEHYDROGENASE SUBUNIT A-RELATED"/>
    <property type="match status" value="1"/>
</dbReference>
<dbReference type="InterPro" id="IPR052698">
    <property type="entry name" value="MoCofactor_Util/Proc"/>
</dbReference>
<evidence type="ECO:0000259" key="2">
    <source>
        <dbReference type="Pfam" id="PF13478"/>
    </source>
</evidence>
<protein>
    <submittedName>
        <fullName evidence="3">XdhC/CoxI family protein</fullName>
    </submittedName>
</protein>
<name>A0A6I6JH39_9BACT</name>
<dbReference type="Gene3D" id="3.40.50.720">
    <property type="entry name" value="NAD(P)-binding Rossmann-like Domain"/>
    <property type="match status" value="1"/>
</dbReference>
<proteinExistence type="predicted"/>
<dbReference type="InterPro" id="IPR027051">
    <property type="entry name" value="XdhC_Rossmann_dom"/>
</dbReference>
<dbReference type="AlphaFoldDB" id="A0A6I6JH39"/>
<evidence type="ECO:0000313" key="4">
    <source>
        <dbReference type="Proteomes" id="UP000428328"/>
    </source>
</evidence>
<dbReference type="Proteomes" id="UP000428328">
    <property type="component" value="Chromosome"/>
</dbReference>
<reference evidence="3 4" key="1">
    <citation type="submission" date="2019-11" db="EMBL/GenBank/DDBJ databases">
        <authorList>
            <person name="Zheng R.K."/>
            <person name="Sun C.M."/>
        </authorList>
    </citation>
    <scope>NUCLEOTIDE SEQUENCE [LARGE SCALE GENOMIC DNA]</scope>
    <source>
        <strain evidence="3 4">SRB007</strain>
    </source>
</reference>
<organism evidence="3 4">
    <name type="scientific">Pseudodesulfovibrio cashew</name>
    <dbReference type="NCBI Taxonomy" id="2678688"/>
    <lineage>
        <taxon>Bacteria</taxon>
        <taxon>Pseudomonadati</taxon>
        <taxon>Thermodesulfobacteriota</taxon>
        <taxon>Desulfovibrionia</taxon>
        <taxon>Desulfovibrionales</taxon>
        <taxon>Desulfovibrionaceae</taxon>
    </lineage>
</organism>
<dbReference type="PANTHER" id="PTHR30388">
    <property type="entry name" value="ALDEHYDE OXIDOREDUCTASE MOLYBDENUM COFACTOR ASSEMBLY PROTEIN"/>
    <property type="match status" value="1"/>
</dbReference>
<keyword evidence="4" id="KW-1185">Reference proteome</keyword>
<dbReference type="EMBL" id="CP046400">
    <property type="protein sequence ID" value="QGY41491.1"/>
    <property type="molecule type" value="Genomic_DNA"/>
</dbReference>
<dbReference type="NCBIfam" id="NF045664">
    <property type="entry name" value="XdhC_rel_AOR"/>
    <property type="match status" value="1"/>
</dbReference>
<dbReference type="KEGG" id="psel:GM415_15650"/>
<accession>A0A6I6JH39</accession>
<feature type="domain" description="XdhC Rossmann" evidence="2">
    <location>
        <begin position="180"/>
        <end position="323"/>
    </location>
</feature>
<dbReference type="InterPro" id="IPR003777">
    <property type="entry name" value="XdhC_CoxI"/>
</dbReference>
<dbReference type="RefSeq" id="WP_158949820.1">
    <property type="nucleotide sequence ID" value="NZ_CP046400.1"/>
</dbReference>
<sequence length="332" mass="35391">MKAFVRSVCGLLDQGEALTLASVVESSGSTPRSSGAKMAIRRDGSIIGTVGGGLAEAMAQRDGQALLAQADGTSAISFVDMTQKLTAETDMICGGGLYVLLEVVKPDGACAAAYRELDTLMRTGKRGMLETSFRKEEEWLAHDHKVLIGADAPEPGKTPIFERGEESMALHEPFIPPAPLYIFGAGHVSLFTARVGAMVGFRTVVLDDRDDFANVERFPEADQVVVLPSFTGCCADLDVGDDAFIIIVTRGHLHDKTVLAEALKTPAKYVGMIGSKSKRDKIYDTLLTEGYTQADIDRCHCPIGLTIGAQTPEEIAISIGGELIQVRSGNGK</sequence>
<gene>
    <name evidence="3" type="ORF">GM415_15650</name>
</gene>